<keyword evidence="1" id="KW-0732">Signal</keyword>
<feature type="domain" description="EF-hand" evidence="2">
    <location>
        <begin position="73"/>
        <end position="101"/>
    </location>
</feature>
<dbReference type="InterPro" id="IPR011992">
    <property type="entry name" value="EF-hand-dom_pair"/>
</dbReference>
<evidence type="ECO:0000256" key="1">
    <source>
        <dbReference type="SAM" id="SignalP"/>
    </source>
</evidence>
<dbReference type="EMBL" id="VWNA01000001">
    <property type="protein sequence ID" value="MQT13457.1"/>
    <property type="molecule type" value="Genomic_DNA"/>
</dbReference>
<dbReference type="Pfam" id="PF13202">
    <property type="entry name" value="EF-hand_5"/>
    <property type="match status" value="2"/>
</dbReference>
<organism evidence="3 4">
    <name type="scientific">Segnochrobactrum spirostomi</name>
    <dbReference type="NCBI Taxonomy" id="2608987"/>
    <lineage>
        <taxon>Bacteria</taxon>
        <taxon>Pseudomonadati</taxon>
        <taxon>Pseudomonadota</taxon>
        <taxon>Alphaproteobacteria</taxon>
        <taxon>Hyphomicrobiales</taxon>
        <taxon>Segnochrobactraceae</taxon>
        <taxon>Segnochrobactrum</taxon>
    </lineage>
</organism>
<name>A0A6A7Y529_9HYPH</name>
<gene>
    <name evidence="3" type="ORF">F0357_12560</name>
</gene>
<dbReference type="GO" id="GO:0005509">
    <property type="term" value="F:calcium ion binding"/>
    <property type="evidence" value="ECO:0007669"/>
    <property type="project" value="InterPro"/>
</dbReference>
<protein>
    <recommendedName>
        <fullName evidence="2">EF-hand domain-containing protein</fullName>
    </recommendedName>
</protein>
<dbReference type="RefSeq" id="WP_153482075.1">
    <property type="nucleotide sequence ID" value="NZ_VWNA01000001.1"/>
</dbReference>
<accession>A0A6A7Y529</accession>
<dbReference type="InterPro" id="IPR018247">
    <property type="entry name" value="EF_Hand_1_Ca_BS"/>
</dbReference>
<dbReference type="Gene3D" id="1.10.238.10">
    <property type="entry name" value="EF-hand"/>
    <property type="match status" value="1"/>
</dbReference>
<dbReference type="PROSITE" id="PS50222">
    <property type="entry name" value="EF_HAND_2"/>
    <property type="match status" value="1"/>
</dbReference>
<keyword evidence="4" id="KW-1185">Reference proteome</keyword>
<dbReference type="PROSITE" id="PS00018">
    <property type="entry name" value="EF_HAND_1"/>
    <property type="match status" value="2"/>
</dbReference>
<evidence type="ECO:0000313" key="4">
    <source>
        <dbReference type="Proteomes" id="UP000332515"/>
    </source>
</evidence>
<sequence>MGASFRSWIVVVLAAFACGAGVAWADAVWAGAPGDEPGQAGGPRAAETAIFFTLDTDGDGIVTKREAWLAQAAVFDALDQNRDGSLDGAELDAVARARHPDFTDARRAVWIAAILRDGDGRRVTRAQYAGRLWWFRRADLDHDNRVTLAEVRVMPPASLARATTLHGRIPPPPLAPGAGP</sequence>
<dbReference type="AlphaFoldDB" id="A0A6A7Y529"/>
<dbReference type="InterPro" id="IPR002048">
    <property type="entry name" value="EF_hand_dom"/>
</dbReference>
<dbReference type="Proteomes" id="UP000332515">
    <property type="component" value="Unassembled WGS sequence"/>
</dbReference>
<feature type="chain" id="PRO_5025505193" description="EF-hand domain-containing protein" evidence="1">
    <location>
        <begin position="26"/>
        <end position="180"/>
    </location>
</feature>
<dbReference type="SUPFAM" id="SSF47473">
    <property type="entry name" value="EF-hand"/>
    <property type="match status" value="1"/>
</dbReference>
<evidence type="ECO:0000259" key="2">
    <source>
        <dbReference type="PROSITE" id="PS50222"/>
    </source>
</evidence>
<feature type="signal peptide" evidence="1">
    <location>
        <begin position="1"/>
        <end position="25"/>
    </location>
</feature>
<comment type="caution">
    <text evidence="3">The sequence shown here is derived from an EMBL/GenBank/DDBJ whole genome shotgun (WGS) entry which is preliminary data.</text>
</comment>
<dbReference type="PROSITE" id="PS51257">
    <property type="entry name" value="PROKAR_LIPOPROTEIN"/>
    <property type="match status" value="1"/>
</dbReference>
<evidence type="ECO:0000313" key="3">
    <source>
        <dbReference type="EMBL" id="MQT13457.1"/>
    </source>
</evidence>
<proteinExistence type="predicted"/>
<reference evidence="3 4" key="1">
    <citation type="submission" date="2019-09" db="EMBL/GenBank/DDBJ databases">
        <title>Segnochrobactrum spirostomi gen. nov., sp. nov., isolated from the ciliate Spirostomum cf. yagiui and description of a novel family, Segnochrobactraceae fam. nov. within the order Rhizobiales of the class Alphaproteobacteria.</title>
        <authorList>
            <person name="Akter S."/>
            <person name="Shazib S.U.A."/>
            <person name="Shin M.K."/>
        </authorList>
    </citation>
    <scope>NUCLEOTIDE SEQUENCE [LARGE SCALE GENOMIC DNA]</scope>
    <source>
        <strain evidence="3 4">Sp-1</strain>
    </source>
</reference>